<dbReference type="Gene3D" id="1.20.1280.290">
    <property type="match status" value="1"/>
</dbReference>
<dbReference type="PaxDb" id="9986-ENSOCUP00000021865"/>
<dbReference type="InterPro" id="IPR006603">
    <property type="entry name" value="PQ-loop_rpt"/>
</dbReference>
<dbReference type="InParanoid" id="G1TXR1"/>
<dbReference type="GO" id="GO:0005802">
    <property type="term" value="C:trans-Golgi network"/>
    <property type="evidence" value="ECO:0007669"/>
    <property type="project" value="TreeGrafter"/>
</dbReference>
<dbReference type="eggNOG" id="KOG2913">
    <property type="taxonomic scope" value="Eukaryota"/>
</dbReference>
<evidence type="ECO:0000256" key="2">
    <source>
        <dbReference type="ARBA" id="ARBA00022692"/>
    </source>
</evidence>
<dbReference type="GO" id="GO:0005829">
    <property type="term" value="C:cytosol"/>
    <property type="evidence" value="ECO:0007669"/>
    <property type="project" value="GOC"/>
</dbReference>
<dbReference type="HOGENOM" id="CLU_049047_2_0_1"/>
<evidence type="ECO:0000313" key="9">
    <source>
        <dbReference type="Proteomes" id="UP000001811"/>
    </source>
</evidence>
<reference evidence="8" key="2">
    <citation type="submission" date="2025-08" db="UniProtKB">
        <authorList>
            <consortium name="Ensembl"/>
        </authorList>
    </citation>
    <scope>IDENTIFICATION</scope>
    <source>
        <strain evidence="8">Thorbecke</strain>
    </source>
</reference>
<organism evidence="8 9">
    <name type="scientific">Oryctolagus cuniculus</name>
    <name type="common">Rabbit</name>
    <dbReference type="NCBI Taxonomy" id="9986"/>
    <lineage>
        <taxon>Eukaryota</taxon>
        <taxon>Metazoa</taxon>
        <taxon>Chordata</taxon>
        <taxon>Craniata</taxon>
        <taxon>Vertebrata</taxon>
        <taxon>Euteleostomi</taxon>
        <taxon>Mammalia</taxon>
        <taxon>Eutheria</taxon>
        <taxon>Euarchontoglires</taxon>
        <taxon>Glires</taxon>
        <taxon>Lagomorpha</taxon>
        <taxon>Leporidae</taxon>
        <taxon>Oryctolagus</taxon>
    </lineage>
</organism>
<dbReference type="Ensembl" id="ENSOCUT00000030650.3">
    <property type="protein sequence ID" value="ENSOCUP00000021865.3"/>
    <property type="gene ID" value="ENSOCUG00000021986.3"/>
</dbReference>
<dbReference type="PANTHER" id="PTHR14856:SF10">
    <property type="entry name" value="SOLUTE CARRIER FAMILY 66 MEMBER 2"/>
    <property type="match status" value="1"/>
</dbReference>
<keyword evidence="3" id="KW-0677">Repeat</keyword>
<reference evidence="8 9" key="1">
    <citation type="journal article" date="2011" name="Nature">
        <title>A high-resolution map of human evolutionary constraint using 29 mammals.</title>
        <authorList>
            <person name="Lindblad-Toh K."/>
            <person name="Garber M."/>
            <person name="Zuk O."/>
            <person name="Lin M.F."/>
            <person name="Parker B.J."/>
            <person name="Washietl S."/>
            <person name="Kheradpour P."/>
            <person name="Ernst J."/>
            <person name="Jordan G."/>
            <person name="Mauceli E."/>
            <person name="Ward L.D."/>
            <person name="Lowe C.B."/>
            <person name="Holloway A.K."/>
            <person name="Clamp M."/>
            <person name="Gnerre S."/>
            <person name="Alfoldi J."/>
            <person name="Beal K."/>
            <person name="Chang J."/>
            <person name="Clawson H."/>
            <person name="Cuff J."/>
            <person name="Di Palma F."/>
            <person name="Fitzgerald S."/>
            <person name="Flicek P."/>
            <person name="Guttman M."/>
            <person name="Hubisz M.J."/>
            <person name="Jaffe D.B."/>
            <person name="Jungreis I."/>
            <person name="Kent W.J."/>
            <person name="Kostka D."/>
            <person name="Lara M."/>
            <person name="Martins A.L."/>
            <person name="Massingham T."/>
            <person name="Moltke I."/>
            <person name="Raney B.J."/>
            <person name="Rasmussen M.D."/>
            <person name="Robinson J."/>
            <person name="Stark A."/>
            <person name="Vilella A.J."/>
            <person name="Wen J."/>
            <person name="Xie X."/>
            <person name="Zody M.C."/>
            <person name="Baldwin J."/>
            <person name="Bloom T."/>
            <person name="Chin C.W."/>
            <person name="Heiman D."/>
            <person name="Nicol R."/>
            <person name="Nusbaum C."/>
            <person name="Young S."/>
            <person name="Wilkinson J."/>
            <person name="Worley K.C."/>
            <person name="Kovar C.L."/>
            <person name="Muzny D.M."/>
            <person name="Gibbs R.A."/>
            <person name="Cree A."/>
            <person name="Dihn H.H."/>
            <person name="Fowler G."/>
            <person name="Jhangiani S."/>
            <person name="Joshi V."/>
            <person name="Lee S."/>
            <person name="Lewis L.R."/>
            <person name="Nazareth L.V."/>
            <person name="Okwuonu G."/>
            <person name="Santibanez J."/>
            <person name="Warren W.C."/>
            <person name="Mardis E.R."/>
            <person name="Weinstock G.M."/>
            <person name="Wilson R.K."/>
            <person name="Delehaunty K."/>
            <person name="Dooling D."/>
            <person name="Fronik C."/>
            <person name="Fulton L."/>
            <person name="Fulton B."/>
            <person name="Graves T."/>
            <person name="Minx P."/>
            <person name="Sodergren E."/>
            <person name="Birney E."/>
            <person name="Margulies E.H."/>
            <person name="Herrero J."/>
            <person name="Green E.D."/>
            <person name="Haussler D."/>
            <person name="Siepel A."/>
            <person name="Goldman N."/>
            <person name="Pollard K.S."/>
            <person name="Pedersen J.S."/>
            <person name="Lander E.S."/>
            <person name="Kellis M."/>
        </authorList>
    </citation>
    <scope>NUCLEOTIDE SEQUENCE [LARGE SCALE GENOMIC DNA]</scope>
    <source>
        <strain evidence="9">Thorbecke</strain>
    </source>
</reference>
<dbReference type="GeneTree" id="ENSGT00390000002381"/>
<dbReference type="STRING" id="9986.ENSOCUP00000021865"/>
<proteinExistence type="predicted"/>
<dbReference type="GO" id="GO:0045332">
    <property type="term" value="P:phospholipid translocation"/>
    <property type="evidence" value="ECO:0007669"/>
    <property type="project" value="TreeGrafter"/>
</dbReference>
<dbReference type="GO" id="GO:0016020">
    <property type="term" value="C:membrane"/>
    <property type="evidence" value="ECO:0007669"/>
    <property type="project" value="UniProtKB-SubCell"/>
</dbReference>
<name>G1TXR1_RABIT</name>
<reference evidence="8" key="3">
    <citation type="submission" date="2025-09" db="UniProtKB">
        <authorList>
            <consortium name="Ensembl"/>
        </authorList>
    </citation>
    <scope>IDENTIFICATION</scope>
    <source>
        <strain evidence="8">Thorbecke</strain>
    </source>
</reference>
<evidence type="ECO:0000256" key="4">
    <source>
        <dbReference type="ARBA" id="ARBA00022989"/>
    </source>
</evidence>
<dbReference type="PANTHER" id="PTHR14856">
    <property type="entry name" value="PQ-LOOP REPEAT-CONTAINING PROTEIN 1-LIKE PROTEIN"/>
    <property type="match status" value="1"/>
</dbReference>
<dbReference type="GO" id="GO:0005768">
    <property type="term" value="C:endosome"/>
    <property type="evidence" value="ECO:0007669"/>
    <property type="project" value="TreeGrafter"/>
</dbReference>
<dbReference type="SMART" id="SM00679">
    <property type="entry name" value="CTNS"/>
    <property type="match status" value="1"/>
</dbReference>
<evidence type="ECO:0000313" key="8">
    <source>
        <dbReference type="Ensembl" id="ENSOCUP00000021865.3"/>
    </source>
</evidence>
<keyword evidence="4" id="KW-1133">Transmembrane helix</keyword>
<dbReference type="Bgee" id="ENSOCUG00000021986">
    <property type="expression patterns" value="Expressed in smooth muscle tissue and 19 other cell types or tissues"/>
</dbReference>
<evidence type="ECO:0000256" key="6">
    <source>
        <dbReference type="ARBA" id="ARBA00040648"/>
    </source>
</evidence>
<gene>
    <name evidence="8" type="primary">SLC66A2</name>
</gene>
<dbReference type="Proteomes" id="UP000001811">
    <property type="component" value="Unplaced"/>
</dbReference>
<evidence type="ECO:0000256" key="5">
    <source>
        <dbReference type="ARBA" id="ARBA00023136"/>
    </source>
</evidence>
<evidence type="ECO:0000256" key="7">
    <source>
        <dbReference type="ARBA" id="ARBA00043159"/>
    </source>
</evidence>
<dbReference type="GO" id="GO:0042147">
    <property type="term" value="P:retrograde transport, endosome to Golgi"/>
    <property type="evidence" value="ECO:0007669"/>
    <property type="project" value="TreeGrafter"/>
</dbReference>
<dbReference type="InterPro" id="IPR052241">
    <property type="entry name" value="SLC66/Scramblase_ANY1"/>
</dbReference>
<dbReference type="Pfam" id="PF04193">
    <property type="entry name" value="PQ-loop"/>
    <property type="match status" value="1"/>
</dbReference>
<keyword evidence="2" id="KW-0812">Transmembrane</keyword>
<dbReference type="FunFam" id="1.20.1280.290:FF:000005">
    <property type="entry name" value="PQ-loop repeat-containing protein 1"/>
    <property type="match status" value="1"/>
</dbReference>
<accession>G1TXR1</accession>
<keyword evidence="5" id="KW-0472">Membrane</keyword>
<dbReference type="FunCoup" id="G1TXR1">
    <property type="interactions" value="238"/>
</dbReference>
<comment type="subcellular location">
    <subcellularLocation>
        <location evidence="1">Membrane</location>
        <topology evidence="1">Multi-pass membrane protein</topology>
    </subcellularLocation>
</comment>
<protein>
    <recommendedName>
        <fullName evidence="6">Solute carrier family 66 member 2</fullName>
    </recommendedName>
    <alternativeName>
        <fullName evidence="7">PQ-loop repeat-containing protein 1</fullName>
    </alternativeName>
</protein>
<evidence type="ECO:0000256" key="1">
    <source>
        <dbReference type="ARBA" id="ARBA00004141"/>
    </source>
</evidence>
<sequence>MGDQEKHLAPVIGSVRCASRGSHWRVNQRQRKTFLSVSLTVHSACQKKKKKKKLGVVPGGWLGLHGQGLGHLGWPLDGRPEAGVIPGEGGCGIWCLDPSQLRVLGSAVWGLTAPPHPGPSHTGSRRPAAGAGLPFLTCGFSPPPRFGRRFESPLLWQSIIMILTMLLMLKLCTEVRVANELNIKRRSFAAADSKDEETKAPPRWSYLDFDPRHFWHWSSFGDYVQCVLAFAGVAAYVTYLSIDSTLFVETLGFLAVLTEAMLGVPQLYRNHRHRSTEGMSIKMVLMWTSGDTFKTAYFLLKAAPLQFSVCGLLQVLVDLAILGQAYAFARHPQKPVPHAAHPASAKAL</sequence>
<evidence type="ECO:0000256" key="3">
    <source>
        <dbReference type="ARBA" id="ARBA00022737"/>
    </source>
</evidence>
<keyword evidence="9" id="KW-1185">Reference proteome</keyword>
<dbReference type="AlphaFoldDB" id="G1TXR1"/>